<feature type="chain" id="PRO_5046978905" description="Secreted protein" evidence="1">
    <location>
        <begin position="34"/>
        <end position="119"/>
    </location>
</feature>
<keyword evidence="1" id="KW-0732">Signal</keyword>
<organism evidence="2 3">
    <name type="scientific">Paractinoplanes aksuensis</name>
    <dbReference type="NCBI Taxonomy" id="2939490"/>
    <lineage>
        <taxon>Bacteria</taxon>
        <taxon>Bacillati</taxon>
        <taxon>Actinomycetota</taxon>
        <taxon>Actinomycetes</taxon>
        <taxon>Micromonosporales</taxon>
        <taxon>Micromonosporaceae</taxon>
        <taxon>Paractinoplanes</taxon>
    </lineage>
</organism>
<proteinExistence type="predicted"/>
<comment type="caution">
    <text evidence="2">The sequence shown here is derived from an EMBL/GenBank/DDBJ whole genome shotgun (WGS) entry which is preliminary data.</text>
</comment>
<keyword evidence="3" id="KW-1185">Reference proteome</keyword>
<sequence>MKLSIKTRLSTALALAMAAAGALTLGTVSPAAAATPFELKVCSSTNYRTLASWQGGALDVPRGECKRHNWQPWGPNPSLVLNVALYGGSRYITTARVDIVPGAGLCTSGTTSSPSAYSC</sequence>
<dbReference type="EMBL" id="JAMYJR010000038">
    <property type="protein sequence ID" value="MCO8275464.1"/>
    <property type="molecule type" value="Genomic_DNA"/>
</dbReference>
<dbReference type="Proteomes" id="UP001523369">
    <property type="component" value="Unassembled WGS sequence"/>
</dbReference>
<feature type="signal peptide" evidence="1">
    <location>
        <begin position="1"/>
        <end position="33"/>
    </location>
</feature>
<evidence type="ECO:0000313" key="3">
    <source>
        <dbReference type="Proteomes" id="UP001523369"/>
    </source>
</evidence>
<name>A0ABT1DX91_9ACTN</name>
<evidence type="ECO:0008006" key="4">
    <source>
        <dbReference type="Google" id="ProtNLM"/>
    </source>
</evidence>
<reference evidence="2 3" key="1">
    <citation type="submission" date="2022-06" db="EMBL/GenBank/DDBJ databases">
        <title>New Species of the Genus Actinoplanes, ActinopZanes ferrugineus.</title>
        <authorList>
            <person name="Ding P."/>
        </authorList>
    </citation>
    <scope>NUCLEOTIDE SEQUENCE [LARGE SCALE GENOMIC DNA]</scope>
    <source>
        <strain evidence="2 3">TRM88003</strain>
    </source>
</reference>
<dbReference type="RefSeq" id="WP_253241528.1">
    <property type="nucleotide sequence ID" value="NZ_JAMYJR010000038.1"/>
</dbReference>
<evidence type="ECO:0000313" key="2">
    <source>
        <dbReference type="EMBL" id="MCO8275464.1"/>
    </source>
</evidence>
<evidence type="ECO:0000256" key="1">
    <source>
        <dbReference type="SAM" id="SignalP"/>
    </source>
</evidence>
<accession>A0ABT1DX91</accession>
<protein>
    <recommendedName>
        <fullName evidence="4">Secreted protein</fullName>
    </recommendedName>
</protein>
<gene>
    <name evidence="2" type="ORF">M1L60_33265</name>
</gene>